<comment type="caution">
    <text evidence="3">The sequence shown here is derived from an EMBL/GenBank/DDBJ whole genome shotgun (WGS) entry which is preliminary data.</text>
</comment>
<reference evidence="4" key="1">
    <citation type="journal article" date="2019" name="Int. J. Syst. Evol. Microbiol.">
        <title>The Global Catalogue of Microorganisms (GCM) 10K type strain sequencing project: providing services to taxonomists for standard genome sequencing and annotation.</title>
        <authorList>
            <consortium name="The Broad Institute Genomics Platform"/>
            <consortium name="The Broad Institute Genome Sequencing Center for Infectious Disease"/>
            <person name="Wu L."/>
            <person name="Ma J."/>
        </authorList>
    </citation>
    <scope>NUCLEOTIDE SEQUENCE [LARGE SCALE GENOMIC DNA]</scope>
    <source>
        <strain evidence="4">KCTC 23314</strain>
    </source>
</reference>
<dbReference type="RefSeq" id="WP_189689054.1">
    <property type="nucleotide sequence ID" value="NZ_BMYK01000017.1"/>
</dbReference>
<accession>A0ABQ3G7Q5</accession>
<keyword evidence="1" id="KW-0812">Transmembrane</keyword>
<name>A0ABQ3G7Q5_9BURK</name>
<keyword evidence="1" id="KW-0472">Membrane</keyword>
<dbReference type="InterPro" id="IPR021309">
    <property type="entry name" value="YgaP-like_TM"/>
</dbReference>
<feature type="transmembrane region" description="Helical" evidence="1">
    <location>
        <begin position="41"/>
        <end position="63"/>
    </location>
</feature>
<evidence type="ECO:0000313" key="4">
    <source>
        <dbReference type="Proteomes" id="UP000626210"/>
    </source>
</evidence>
<sequence>MFYLKRNLPLAERAARLALAAAALTVAYVWSDIAPLAWAAGVSACTLAGTAIVGFCPACALLGRKPVAR</sequence>
<evidence type="ECO:0000313" key="3">
    <source>
        <dbReference type="EMBL" id="GHC93292.1"/>
    </source>
</evidence>
<dbReference type="Proteomes" id="UP000626210">
    <property type="component" value="Unassembled WGS sequence"/>
</dbReference>
<gene>
    <name evidence="3" type="ORF">GCM10007320_44090</name>
</gene>
<keyword evidence="4" id="KW-1185">Reference proteome</keyword>
<organism evidence="3 4">
    <name type="scientific">Pseudorhodoferax aquiterrae</name>
    <dbReference type="NCBI Taxonomy" id="747304"/>
    <lineage>
        <taxon>Bacteria</taxon>
        <taxon>Pseudomonadati</taxon>
        <taxon>Pseudomonadota</taxon>
        <taxon>Betaproteobacteria</taxon>
        <taxon>Burkholderiales</taxon>
        <taxon>Comamonadaceae</taxon>
    </lineage>
</organism>
<protein>
    <recommendedName>
        <fullName evidence="2">Inner membrane protein YgaP-like transmembrane domain-containing protein</fullName>
    </recommendedName>
</protein>
<feature type="domain" description="Inner membrane protein YgaP-like transmembrane" evidence="2">
    <location>
        <begin position="5"/>
        <end position="66"/>
    </location>
</feature>
<dbReference type="EMBL" id="BMYK01000017">
    <property type="protein sequence ID" value="GHC93292.1"/>
    <property type="molecule type" value="Genomic_DNA"/>
</dbReference>
<evidence type="ECO:0000256" key="1">
    <source>
        <dbReference type="SAM" id="Phobius"/>
    </source>
</evidence>
<dbReference type="Pfam" id="PF11127">
    <property type="entry name" value="YgaP-like_TM"/>
    <property type="match status" value="1"/>
</dbReference>
<keyword evidence="1" id="KW-1133">Transmembrane helix</keyword>
<evidence type="ECO:0000259" key="2">
    <source>
        <dbReference type="Pfam" id="PF11127"/>
    </source>
</evidence>
<proteinExistence type="predicted"/>